<evidence type="ECO:0000259" key="7">
    <source>
        <dbReference type="PROSITE" id="PS50109"/>
    </source>
</evidence>
<reference evidence="11 12" key="1">
    <citation type="journal article" date="2019" name="Int. J. Syst. Evol. Microbiol.">
        <title>The Global Catalogue of Microorganisms (GCM) 10K type strain sequencing project: providing services to taxonomists for standard genome sequencing and annotation.</title>
        <authorList>
            <consortium name="The Broad Institute Genomics Platform"/>
            <consortium name="The Broad Institute Genome Sequencing Center for Infectious Disease"/>
            <person name="Wu L."/>
            <person name="Ma J."/>
        </authorList>
    </citation>
    <scope>NUCLEOTIDE SEQUENCE [LARGE SCALE GENOMIC DNA]</scope>
    <source>
        <strain evidence="11 12">JCM 16328</strain>
    </source>
</reference>
<dbReference type="CDD" id="cd00082">
    <property type="entry name" value="HisKA"/>
    <property type="match status" value="1"/>
</dbReference>
<comment type="caution">
    <text evidence="11">The sequence shown here is derived from an EMBL/GenBank/DDBJ whole genome shotgun (WGS) entry which is preliminary data.</text>
</comment>
<keyword evidence="12" id="KW-1185">Reference proteome</keyword>
<protein>
    <recommendedName>
        <fullName evidence="2">histidine kinase</fullName>
        <ecNumber evidence="2">2.7.13.3</ecNumber>
    </recommendedName>
</protein>
<evidence type="ECO:0000313" key="11">
    <source>
        <dbReference type="EMBL" id="GAA0673571.1"/>
    </source>
</evidence>
<dbReference type="CDD" id="cd00130">
    <property type="entry name" value="PAS"/>
    <property type="match status" value="6"/>
</dbReference>
<evidence type="ECO:0000256" key="2">
    <source>
        <dbReference type="ARBA" id="ARBA00012438"/>
    </source>
</evidence>
<dbReference type="NCBIfam" id="TIGR00229">
    <property type="entry name" value="sensory_box"/>
    <property type="match status" value="6"/>
</dbReference>
<dbReference type="InterPro" id="IPR035965">
    <property type="entry name" value="PAS-like_dom_sf"/>
</dbReference>
<dbReference type="Pfam" id="PF08447">
    <property type="entry name" value="PAS_3"/>
    <property type="match status" value="2"/>
</dbReference>
<dbReference type="InterPro" id="IPR000014">
    <property type="entry name" value="PAS"/>
</dbReference>
<dbReference type="InterPro" id="IPR011006">
    <property type="entry name" value="CheY-like_superfamily"/>
</dbReference>
<dbReference type="InterPro" id="IPR005467">
    <property type="entry name" value="His_kinase_dom"/>
</dbReference>
<dbReference type="InterPro" id="IPR003594">
    <property type="entry name" value="HATPase_dom"/>
</dbReference>
<dbReference type="CDD" id="cd00075">
    <property type="entry name" value="HATPase"/>
    <property type="match status" value="1"/>
</dbReference>
<dbReference type="Pfam" id="PF00072">
    <property type="entry name" value="Response_reg"/>
    <property type="match status" value="1"/>
</dbReference>
<dbReference type="Gene3D" id="3.30.450.20">
    <property type="entry name" value="PAS domain"/>
    <property type="match status" value="6"/>
</dbReference>
<dbReference type="PRINTS" id="PR00344">
    <property type="entry name" value="BCTRLSENSOR"/>
</dbReference>
<gene>
    <name evidence="11" type="ORF">GCM10009020_20800</name>
</gene>
<keyword evidence="4" id="KW-0808">Transferase</keyword>
<evidence type="ECO:0000256" key="6">
    <source>
        <dbReference type="PROSITE-ProRule" id="PRU00169"/>
    </source>
</evidence>
<dbReference type="CDD" id="cd00156">
    <property type="entry name" value="REC"/>
    <property type="match status" value="1"/>
</dbReference>
<sequence>MSLDLDSLTVVHVDDDQQFADLTKTYLEREDDRIDVRIETSPGDALDRIEASDVDCVVSDYDMPEMDGLELLEAVRREHSELPFILFTGKGTEEIASEAISAGVTDYLRKGGTDRYAVLAHRIVNAVEQHRARRTAERTQRRLRELAEETDDLLWMYSADWEKLLFVNSAYEDILGGEIDELREDPYKFLDAVHPDDRDRVRDAMDQASSGATTEIEYRVNADEGYERWVAVQVDPIVGDDGDVERIVGVSHEITERKRHERRLEALLDNTHQYVGLLDLDGTVLEINDTALSFTGEREVAFVDQPLWDTPWFAEREATADRVRRGVESAREGVPFREELTIRGDDREAVVDLSIRPVTSDEGEATLLVFEGENITERKKRTAALRRERTFIEQALDALDDVFYVVDRDGQLVRWNDRLEEVTGYSTAEIEGMRAVDFFAEDHRERIADAIETTLETGSVEVEAAFRTKDGDRIPHEFTGARLTSLDSDEYGLVGIGRDLRLRRRRERDRKRAQRRYRSIFEDPNILAALLTPGGEVIDVNPTAMEYLDWEREAVVGTHFKETPWWTGSTERDNVGEFIDRAANGEYVEFEATIPESDGLHDTVRGVFRPVVDDNGKVTSLIVSARDITEENAQERRFEAVFEDPKMLVGLLDPEGRLLNANETAMEYLDVDKETIIGRPFWETPWWSHSEELQDDVRELIARAANGEYVEYERDHFQADEHRFTVSGTIRPVTTSNGEITSLVASARDVTERKERERKLERYEALTEHASDIVTVIDGDGVIKYQSPSITDVLGYDPDKLVGEPAFEYIHPDDEEAVAERLAALAMRSEATTERITFRMRHADGSWRWIESVGNNRTDATIDGYVITSRDVTERKRRGTELKRKNEQLERFAHALSHDLRNPLNVLSGSVELAQETGDIEHIEDCPRTIDRMEQLIDDILTLAREGERIQATTTVDLETIAERCWETVETEDATLQLPVNRTVRADRSRLRQLLENLFRNAVEHGGNEITVEVAGLDDGFYVADDGSGIPSEHGEDVLRNGVSTDADGTGLGLAIVREIATAHGWEIDVGDGERGGARFEITGVESET</sequence>
<feature type="domain" description="PAS" evidence="9">
    <location>
        <begin position="260"/>
        <end position="296"/>
    </location>
</feature>
<dbReference type="GO" id="GO:0000155">
    <property type="term" value="F:phosphorelay sensor kinase activity"/>
    <property type="evidence" value="ECO:0007669"/>
    <property type="project" value="InterPro"/>
</dbReference>
<dbReference type="Gene3D" id="1.10.287.130">
    <property type="match status" value="1"/>
</dbReference>
<dbReference type="InterPro" id="IPR013655">
    <property type="entry name" value="PAS_fold_3"/>
</dbReference>
<dbReference type="SUPFAM" id="SSF47384">
    <property type="entry name" value="Homodimeric domain of signal transducing histidine kinase"/>
    <property type="match status" value="1"/>
</dbReference>
<accession>A0AAV3TCC7</accession>
<dbReference type="SMART" id="SM00091">
    <property type="entry name" value="PAS"/>
    <property type="match status" value="6"/>
</dbReference>
<keyword evidence="3 6" id="KW-0597">Phosphoprotein</keyword>
<feature type="domain" description="PAC" evidence="10">
    <location>
        <begin position="710"/>
        <end position="762"/>
    </location>
</feature>
<feature type="domain" description="Response regulatory" evidence="8">
    <location>
        <begin position="9"/>
        <end position="125"/>
    </location>
</feature>
<evidence type="ECO:0000259" key="8">
    <source>
        <dbReference type="PROSITE" id="PS50110"/>
    </source>
</evidence>
<dbReference type="Proteomes" id="UP001500420">
    <property type="component" value="Unassembled WGS sequence"/>
</dbReference>
<evidence type="ECO:0000313" key="12">
    <source>
        <dbReference type="Proteomes" id="UP001500420"/>
    </source>
</evidence>
<feature type="domain" description="Histidine kinase" evidence="7">
    <location>
        <begin position="895"/>
        <end position="1088"/>
    </location>
</feature>
<evidence type="ECO:0000256" key="1">
    <source>
        <dbReference type="ARBA" id="ARBA00000085"/>
    </source>
</evidence>
<dbReference type="PANTHER" id="PTHR43304">
    <property type="entry name" value="PHYTOCHROME-LIKE PROTEIN CPH1"/>
    <property type="match status" value="1"/>
</dbReference>
<keyword evidence="5" id="KW-0418">Kinase</keyword>
<dbReference type="Pfam" id="PF00512">
    <property type="entry name" value="HisKA"/>
    <property type="match status" value="1"/>
</dbReference>
<dbReference type="Gene3D" id="3.30.565.10">
    <property type="entry name" value="Histidine kinase-like ATPase, C-terminal domain"/>
    <property type="match status" value="1"/>
</dbReference>
<dbReference type="InterPro" id="IPR004358">
    <property type="entry name" value="Sig_transdc_His_kin-like_C"/>
</dbReference>
<feature type="domain" description="PAC" evidence="10">
    <location>
        <begin position="214"/>
        <end position="266"/>
    </location>
</feature>
<dbReference type="SMART" id="SM00086">
    <property type="entry name" value="PAC"/>
    <property type="match status" value="6"/>
</dbReference>
<comment type="catalytic activity">
    <reaction evidence="1">
        <text>ATP + protein L-histidine = ADP + protein N-phospho-L-histidine.</text>
        <dbReference type="EC" id="2.7.13.3"/>
    </reaction>
</comment>
<dbReference type="InterPro" id="IPR001789">
    <property type="entry name" value="Sig_transdc_resp-reg_receiver"/>
</dbReference>
<proteinExistence type="predicted"/>
<dbReference type="SMART" id="SM00388">
    <property type="entry name" value="HisKA"/>
    <property type="match status" value="1"/>
</dbReference>
<name>A0AAV3TCC7_9EURY</name>
<evidence type="ECO:0000256" key="3">
    <source>
        <dbReference type="ARBA" id="ARBA00022553"/>
    </source>
</evidence>
<dbReference type="SMART" id="SM00448">
    <property type="entry name" value="REC"/>
    <property type="match status" value="1"/>
</dbReference>
<feature type="domain" description="PAC" evidence="10">
    <location>
        <begin position="834"/>
        <end position="884"/>
    </location>
</feature>
<dbReference type="EMBL" id="BAAADV010000003">
    <property type="protein sequence ID" value="GAA0673571.1"/>
    <property type="molecule type" value="Genomic_DNA"/>
</dbReference>
<feature type="domain" description="PAC" evidence="10">
    <location>
        <begin position="588"/>
        <end position="640"/>
    </location>
</feature>
<dbReference type="InterPro" id="IPR003661">
    <property type="entry name" value="HisK_dim/P_dom"/>
</dbReference>
<dbReference type="RefSeq" id="WP_343773938.1">
    <property type="nucleotide sequence ID" value="NZ_BAAADV010000003.1"/>
</dbReference>
<dbReference type="InterPro" id="IPR000700">
    <property type="entry name" value="PAS-assoc_C"/>
</dbReference>
<dbReference type="SUPFAM" id="SSF52172">
    <property type="entry name" value="CheY-like"/>
    <property type="match status" value="1"/>
</dbReference>
<dbReference type="AlphaFoldDB" id="A0AAV3TCC7"/>
<dbReference type="PROSITE" id="PS50112">
    <property type="entry name" value="PAS"/>
    <property type="match status" value="5"/>
</dbReference>
<dbReference type="Pfam" id="PF08448">
    <property type="entry name" value="PAS_4"/>
    <property type="match status" value="4"/>
</dbReference>
<dbReference type="EC" id="2.7.13.3" evidence="2"/>
<evidence type="ECO:0000256" key="4">
    <source>
        <dbReference type="ARBA" id="ARBA00022679"/>
    </source>
</evidence>
<dbReference type="PROSITE" id="PS50109">
    <property type="entry name" value="HIS_KIN"/>
    <property type="match status" value="1"/>
</dbReference>
<evidence type="ECO:0000259" key="10">
    <source>
        <dbReference type="PROSITE" id="PS50113"/>
    </source>
</evidence>
<dbReference type="PANTHER" id="PTHR43304:SF1">
    <property type="entry name" value="PAC DOMAIN-CONTAINING PROTEIN"/>
    <property type="match status" value="1"/>
</dbReference>
<evidence type="ECO:0000259" key="9">
    <source>
        <dbReference type="PROSITE" id="PS50112"/>
    </source>
</evidence>
<dbReference type="PROSITE" id="PS50113">
    <property type="entry name" value="PAC"/>
    <property type="match status" value="4"/>
</dbReference>
<dbReference type="InterPro" id="IPR052162">
    <property type="entry name" value="Sensor_kinase/Photoreceptor"/>
</dbReference>
<feature type="domain" description="PAS" evidence="9">
    <location>
        <begin position="388"/>
        <end position="458"/>
    </location>
</feature>
<dbReference type="Gene3D" id="3.40.50.2300">
    <property type="match status" value="1"/>
</dbReference>
<feature type="domain" description="PAS" evidence="9">
    <location>
        <begin position="759"/>
        <end position="829"/>
    </location>
</feature>
<dbReference type="SMART" id="SM00387">
    <property type="entry name" value="HATPase_c"/>
    <property type="match status" value="1"/>
</dbReference>
<feature type="domain" description="PAS" evidence="9">
    <location>
        <begin position="634"/>
        <end position="679"/>
    </location>
</feature>
<dbReference type="InterPro" id="IPR001610">
    <property type="entry name" value="PAC"/>
</dbReference>
<feature type="modified residue" description="4-aspartylphosphate" evidence="6">
    <location>
        <position position="60"/>
    </location>
</feature>
<feature type="domain" description="PAS" evidence="9">
    <location>
        <begin position="139"/>
        <end position="212"/>
    </location>
</feature>
<dbReference type="PROSITE" id="PS50110">
    <property type="entry name" value="RESPONSE_REGULATORY"/>
    <property type="match status" value="1"/>
</dbReference>
<dbReference type="InterPro" id="IPR036890">
    <property type="entry name" value="HATPase_C_sf"/>
</dbReference>
<organism evidence="11 12">
    <name type="scientific">Natronoarchaeum mannanilyticum</name>
    <dbReference type="NCBI Taxonomy" id="926360"/>
    <lineage>
        <taxon>Archaea</taxon>
        <taxon>Methanobacteriati</taxon>
        <taxon>Methanobacteriota</taxon>
        <taxon>Stenosarchaea group</taxon>
        <taxon>Halobacteria</taxon>
        <taxon>Halobacteriales</taxon>
        <taxon>Natronoarchaeaceae</taxon>
    </lineage>
</organism>
<dbReference type="SUPFAM" id="SSF55874">
    <property type="entry name" value="ATPase domain of HSP90 chaperone/DNA topoisomerase II/histidine kinase"/>
    <property type="match status" value="1"/>
</dbReference>
<dbReference type="InterPro" id="IPR013656">
    <property type="entry name" value="PAS_4"/>
</dbReference>
<dbReference type="Pfam" id="PF02518">
    <property type="entry name" value="HATPase_c"/>
    <property type="match status" value="1"/>
</dbReference>
<dbReference type="InterPro" id="IPR036097">
    <property type="entry name" value="HisK_dim/P_sf"/>
</dbReference>
<evidence type="ECO:0000256" key="5">
    <source>
        <dbReference type="ARBA" id="ARBA00022777"/>
    </source>
</evidence>
<dbReference type="SUPFAM" id="SSF55785">
    <property type="entry name" value="PYP-like sensor domain (PAS domain)"/>
    <property type="match status" value="6"/>
</dbReference>